<gene>
    <name evidence="3" type="ORF">AJ79_04491</name>
</gene>
<name>A0A2B7XTX6_9EURO</name>
<keyword evidence="4" id="KW-1185">Reference proteome</keyword>
<evidence type="ECO:0000313" key="3">
    <source>
        <dbReference type="EMBL" id="PGH12092.1"/>
    </source>
</evidence>
<dbReference type="AlphaFoldDB" id="A0A2B7XTX6"/>
<comment type="caution">
    <text evidence="3">The sequence shown here is derived from an EMBL/GenBank/DDBJ whole genome shotgun (WGS) entry which is preliminary data.</text>
</comment>
<sequence>MPQPRIYFEDDSYSSSSDGDSFVVRKSTRMRTHSRPRPAKAVNLEVPTRGRRAASVGPSSRDVNIFLHNENRSPSRERSSSHHRVRPHMVVPGGLVDFDEQLEPLRHHHRPRSHSRSRYVDDEELRIERILAEKRQEAQRDEEHRRLEEKIQELRRDHEKEIRRREREIERREFERREVERRSERKEPRVSRRDVENELEMERLRLMQHELETERFIDDQLLLRRAQAKEREQAEKEQEKRIREKIEAEKAKEEAEEAARKEYEAKLKKQAIEDYHRAEAEKKQRAKMEKEKADKEFEQRARATLAKVGYSDEQITAILKGEEKPTTAIARATQRPTVIKVSRHHIAPETLDVFQIPWEWDPRDDEYIFIKRWISDDIQEDLFEHTRNLRQQQKLLTAPPAPQPQVGVRVRDQDKMYLVRPARKKSPRRTAWLW</sequence>
<dbReference type="Proteomes" id="UP000223968">
    <property type="component" value="Unassembled WGS sequence"/>
</dbReference>
<organism evidence="3 4">
    <name type="scientific">Helicocarpus griseus UAMH5409</name>
    <dbReference type="NCBI Taxonomy" id="1447875"/>
    <lineage>
        <taxon>Eukaryota</taxon>
        <taxon>Fungi</taxon>
        <taxon>Dikarya</taxon>
        <taxon>Ascomycota</taxon>
        <taxon>Pezizomycotina</taxon>
        <taxon>Eurotiomycetes</taxon>
        <taxon>Eurotiomycetidae</taxon>
        <taxon>Onygenales</taxon>
        <taxon>Ajellomycetaceae</taxon>
        <taxon>Helicocarpus</taxon>
    </lineage>
</organism>
<accession>A0A2B7XTX6</accession>
<dbReference type="EMBL" id="PDNB01000063">
    <property type="protein sequence ID" value="PGH12092.1"/>
    <property type="molecule type" value="Genomic_DNA"/>
</dbReference>
<evidence type="ECO:0000256" key="1">
    <source>
        <dbReference type="SAM" id="Coils"/>
    </source>
</evidence>
<reference evidence="3 4" key="1">
    <citation type="submission" date="2017-10" db="EMBL/GenBank/DDBJ databases">
        <title>Comparative genomics in systemic dimorphic fungi from Ajellomycetaceae.</title>
        <authorList>
            <person name="Munoz J.F."/>
            <person name="Mcewen J.G."/>
            <person name="Clay O.K."/>
            <person name="Cuomo C.A."/>
        </authorList>
    </citation>
    <scope>NUCLEOTIDE SEQUENCE [LARGE SCALE GENOMIC DNA]</scope>
    <source>
        <strain evidence="3 4">UAMH5409</strain>
    </source>
</reference>
<protein>
    <submittedName>
        <fullName evidence="3">Uncharacterized protein</fullName>
    </submittedName>
</protein>
<evidence type="ECO:0000313" key="4">
    <source>
        <dbReference type="Proteomes" id="UP000223968"/>
    </source>
</evidence>
<evidence type="ECO:0000256" key="2">
    <source>
        <dbReference type="SAM" id="MobiDB-lite"/>
    </source>
</evidence>
<dbReference type="OrthoDB" id="6133115at2759"/>
<feature type="region of interest" description="Disordered" evidence="2">
    <location>
        <begin position="1"/>
        <end position="21"/>
    </location>
</feature>
<feature type="coiled-coil region" evidence="1">
    <location>
        <begin position="120"/>
        <end position="298"/>
    </location>
</feature>
<keyword evidence="1" id="KW-0175">Coiled coil</keyword>
<proteinExistence type="predicted"/>